<gene>
    <name evidence="2" type="ORF">M2283_005801</name>
</gene>
<dbReference type="Proteomes" id="UP001160499">
    <property type="component" value="Unassembled WGS sequence"/>
</dbReference>
<organism evidence="2 3">
    <name type="scientific">Streptomyces pseudovenezuelae</name>
    <dbReference type="NCBI Taxonomy" id="67350"/>
    <lineage>
        <taxon>Bacteria</taxon>
        <taxon>Bacillati</taxon>
        <taxon>Actinomycetota</taxon>
        <taxon>Actinomycetes</taxon>
        <taxon>Kitasatosporales</taxon>
        <taxon>Streptomycetaceae</taxon>
        <taxon>Streptomyces</taxon>
        <taxon>Streptomyces aurantiacus group</taxon>
    </lineage>
</organism>
<name>A0ABT6LQ72_9ACTN</name>
<evidence type="ECO:0000313" key="3">
    <source>
        <dbReference type="Proteomes" id="UP001160499"/>
    </source>
</evidence>
<evidence type="ECO:0000256" key="1">
    <source>
        <dbReference type="SAM" id="MobiDB-lite"/>
    </source>
</evidence>
<feature type="region of interest" description="Disordered" evidence="1">
    <location>
        <begin position="154"/>
        <end position="236"/>
    </location>
</feature>
<dbReference type="EMBL" id="JARXVH010000009">
    <property type="protein sequence ID" value="MDH6218469.1"/>
    <property type="molecule type" value="Genomic_DNA"/>
</dbReference>
<comment type="caution">
    <text evidence="2">The sequence shown here is derived from an EMBL/GenBank/DDBJ whole genome shotgun (WGS) entry which is preliminary data.</text>
</comment>
<feature type="region of interest" description="Disordered" evidence="1">
    <location>
        <begin position="1"/>
        <end position="45"/>
    </location>
</feature>
<evidence type="ECO:0000313" key="2">
    <source>
        <dbReference type="EMBL" id="MDH6218469.1"/>
    </source>
</evidence>
<reference evidence="2 3" key="1">
    <citation type="submission" date="2023-04" db="EMBL/GenBank/DDBJ databases">
        <title>Forest soil microbial communities from Buena Vista Peninsula, Colon Province, Panama.</title>
        <authorList>
            <person name="Bouskill N."/>
        </authorList>
    </citation>
    <scope>NUCLEOTIDE SEQUENCE [LARGE SCALE GENOMIC DNA]</scope>
    <source>
        <strain evidence="2 3">GGS1</strain>
    </source>
</reference>
<proteinExistence type="predicted"/>
<keyword evidence="3" id="KW-1185">Reference proteome</keyword>
<protein>
    <submittedName>
        <fullName evidence="2">Uncharacterized protein</fullName>
    </submittedName>
</protein>
<accession>A0ABT6LQ72</accession>
<sequence>MADESTAASTRRRSPRKQQSQGQEAKTAPKVLLKPANRLRARPRGRAGFRKRLRTRLADEWRLLIDSLIEAAIGASAIPSPPPSHQPVSPREPGIQETVRQLLALEPEAFEDAILHLVRTDEKLKRTYDRAPIDIPDIAHYANNAYLRELQREAANSTAVPGNAPHPTASPGSVYPEPASPGQSLISPEGLSAIHNSQALQQDRGASPSPRPAPPLASNNPYRNMPNSAPPTPRGR</sequence>